<keyword evidence="2" id="KW-1185">Reference proteome</keyword>
<protein>
    <submittedName>
        <fullName evidence="1">Uncharacterized protein</fullName>
    </submittedName>
</protein>
<dbReference type="EMBL" id="LNVX01000291">
    <property type="protein sequence ID" value="OEG70597.1"/>
    <property type="molecule type" value="Genomic_DNA"/>
</dbReference>
<comment type="caution">
    <text evidence="1">The sequence shown here is derived from an EMBL/GenBank/DDBJ whole genome shotgun (WGS) entry which is preliminary data.</text>
</comment>
<dbReference type="AlphaFoldDB" id="A0A1E5IJB4"/>
<accession>A0A1E5IJB4</accession>
<proteinExistence type="predicted"/>
<dbReference type="Proteomes" id="UP000095237">
    <property type="component" value="Unassembled WGS sequence"/>
</dbReference>
<gene>
    <name evidence="1" type="ORF">ATZ36_16510</name>
</gene>
<name>A0A1E5IJB4_ENDTX</name>
<evidence type="ECO:0000313" key="2">
    <source>
        <dbReference type="Proteomes" id="UP000095237"/>
    </source>
</evidence>
<sequence length="84" mass="9789">MGREFLIEGLMLNAGININGFSKSEPHGFMNLLCHIYKEMACFMMECDNFPKAARFNFGLKFSLMEYIDLDFIVRDCFSTNDKR</sequence>
<evidence type="ECO:0000313" key="1">
    <source>
        <dbReference type="EMBL" id="OEG70597.1"/>
    </source>
</evidence>
<organism evidence="1 2">
    <name type="scientific">Endomicrobium trichonymphae</name>
    <dbReference type="NCBI Taxonomy" id="1408204"/>
    <lineage>
        <taxon>Bacteria</taxon>
        <taxon>Pseudomonadati</taxon>
        <taxon>Elusimicrobiota</taxon>
        <taxon>Endomicrobiia</taxon>
        <taxon>Endomicrobiales</taxon>
        <taxon>Endomicrobiaceae</taxon>
        <taxon>Candidatus Endomicrobiellum</taxon>
    </lineage>
</organism>
<reference evidence="1 2" key="1">
    <citation type="submission" date="2015-11" db="EMBL/GenBank/DDBJ databases">
        <title>Evidence for parallel genomic evolution in an endosymbiosis of termite gut flagellates.</title>
        <authorList>
            <person name="Zheng H."/>
        </authorList>
    </citation>
    <scope>NUCLEOTIDE SEQUENCE [LARGE SCALE GENOMIC DNA]</scope>
    <source>
        <strain evidence="1 2">CET450</strain>
    </source>
</reference>